<dbReference type="PANTHER" id="PTHR32179">
    <property type="entry name" value="NICOTINATE-NUCLEOTIDE PYROPHOSPHORYLASE [CARBOXYLATING]"/>
    <property type="match status" value="1"/>
</dbReference>
<organism evidence="15 16">
    <name type="scientific">Halobacillus salinus</name>
    <dbReference type="NCBI Taxonomy" id="192814"/>
    <lineage>
        <taxon>Bacteria</taxon>
        <taxon>Bacillati</taxon>
        <taxon>Bacillota</taxon>
        <taxon>Bacilli</taxon>
        <taxon>Bacillales</taxon>
        <taxon>Bacillaceae</taxon>
        <taxon>Halobacillus</taxon>
    </lineage>
</organism>
<dbReference type="InterPro" id="IPR037128">
    <property type="entry name" value="Quinolinate_PRibosylTase_N_sf"/>
</dbReference>
<dbReference type="SUPFAM" id="SSF54675">
    <property type="entry name" value="Nicotinate/Quinolinate PRTase N-terminal domain-like"/>
    <property type="match status" value="1"/>
</dbReference>
<evidence type="ECO:0000256" key="12">
    <source>
        <dbReference type="PIRNR" id="PIRNR006250"/>
    </source>
</evidence>
<feature type="domain" description="Quinolinate phosphoribosyl transferase C-terminal" evidence="13">
    <location>
        <begin position="109"/>
        <end position="272"/>
    </location>
</feature>
<reference evidence="15 16" key="1">
    <citation type="journal article" date="2003" name="Int. J. Syst. Evol. Microbiol.">
        <title>Halobacillus salinus sp. nov., isolated from a salt lake on the coast of the East Sea in Korea.</title>
        <authorList>
            <person name="Yoon J.H."/>
            <person name="Kang K.H."/>
            <person name="Park Y.H."/>
        </authorList>
    </citation>
    <scope>NUCLEOTIDE SEQUENCE [LARGE SCALE GENOMIC DNA]</scope>
    <source>
        <strain evidence="15 16">HSL-3</strain>
    </source>
</reference>
<dbReference type="InterPro" id="IPR036068">
    <property type="entry name" value="Nicotinate_pribotase-like_C"/>
</dbReference>
<dbReference type="InterPro" id="IPR013785">
    <property type="entry name" value="Aldolase_TIM"/>
</dbReference>
<evidence type="ECO:0000256" key="8">
    <source>
        <dbReference type="ARBA" id="ARBA00022679"/>
    </source>
</evidence>
<keyword evidence="6" id="KW-0662">Pyridine nucleotide biosynthesis</keyword>
<keyword evidence="7 12" id="KW-0328">Glycosyltransferase</keyword>
<evidence type="ECO:0000256" key="7">
    <source>
        <dbReference type="ARBA" id="ARBA00022676"/>
    </source>
</evidence>
<dbReference type="GO" id="GO:0034213">
    <property type="term" value="P:quinolinate catabolic process"/>
    <property type="evidence" value="ECO:0007669"/>
    <property type="project" value="TreeGrafter"/>
</dbReference>
<evidence type="ECO:0000256" key="10">
    <source>
        <dbReference type="ARBA" id="ARBA00047445"/>
    </source>
</evidence>
<dbReference type="InterPro" id="IPR027277">
    <property type="entry name" value="NadC/ModD"/>
</dbReference>
<evidence type="ECO:0000313" key="15">
    <source>
        <dbReference type="EMBL" id="TGB01947.1"/>
    </source>
</evidence>
<dbReference type="GO" id="GO:0009435">
    <property type="term" value="P:NAD+ biosynthetic process"/>
    <property type="evidence" value="ECO:0007669"/>
    <property type="project" value="UniProtKB-UniPathway"/>
</dbReference>
<comment type="subunit">
    <text evidence="4">Hexamer formed by 3 homodimers.</text>
</comment>
<evidence type="ECO:0000256" key="9">
    <source>
        <dbReference type="ARBA" id="ARBA00033102"/>
    </source>
</evidence>
<dbReference type="Gene3D" id="3.90.1170.20">
    <property type="entry name" value="Quinolinate phosphoribosyl transferase, N-terminal domain"/>
    <property type="match status" value="1"/>
</dbReference>
<dbReference type="FunFam" id="3.90.1170.20:FF:000001">
    <property type="entry name" value="Nicotinate-nucleotide diphosphorylase (Carboxylating)"/>
    <property type="match status" value="1"/>
</dbReference>
<dbReference type="NCBIfam" id="TIGR00078">
    <property type="entry name" value="nadC"/>
    <property type="match status" value="1"/>
</dbReference>
<dbReference type="EC" id="2.4.2.19" evidence="5"/>
<keyword evidence="8 12" id="KW-0808">Transferase</keyword>
<sequence>MNPFIYRKSLESFFMEDIGERDVTSDLLFPTYANGEMTLVTKQDGVFCGKDIIKLGYELLDASVEVTVHVPEGAHLAPGVQIATIQGPVRSLLKGERVILNLIQRMSGIATVTRKAVEIVGDSATRICDTRKTTPGLRTFEKYAVRAGGGYNHRFRLDDAVMLKDNHIAFAGSIAAAVETIRAELGHMIKIEVETESEEQVKEAVAAEVDCIMFDNRSPEEIRHLRTLVPSTITTEISGGIHLDNLAAYRDLGADYISLGSLTHSAPSLDISANVKPEEEN</sequence>
<dbReference type="CDD" id="cd01572">
    <property type="entry name" value="QPRTase"/>
    <property type="match status" value="1"/>
</dbReference>
<protein>
    <recommendedName>
        <fullName evidence="11">Probable nicotinate-nucleotide pyrophosphorylase [carboxylating]</fullName>
        <ecNumber evidence="5">2.4.2.19</ecNumber>
    </recommendedName>
    <alternativeName>
        <fullName evidence="9">Quinolinate phosphoribosyltransferase [decarboxylating]</fullName>
    </alternativeName>
</protein>
<keyword evidence="16" id="KW-1185">Reference proteome</keyword>
<dbReference type="GO" id="GO:0004514">
    <property type="term" value="F:nicotinate-nucleotide diphosphorylase (carboxylating) activity"/>
    <property type="evidence" value="ECO:0007669"/>
    <property type="project" value="UniProtKB-EC"/>
</dbReference>
<dbReference type="PANTHER" id="PTHR32179:SF3">
    <property type="entry name" value="NICOTINATE-NUCLEOTIDE PYROPHOSPHORYLASE [CARBOXYLATING]"/>
    <property type="match status" value="1"/>
</dbReference>
<evidence type="ECO:0000256" key="3">
    <source>
        <dbReference type="ARBA" id="ARBA00009400"/>
    </source>
</evidence>
<dbReference type="AlphaFoldDB" id="A0A4Z0GXT8"/>
<dbReference type="Pfam" id="PF02749">
    <property type="entry name" value="QRPTase_N"/>
    <property type="match status" value="1"/>
</dbReference>
<comment type="function">
    <text evidence="1">Involved in the catabolism of quinolinic acid (QA).</text>
</comment>
<proteinExistence type="inferred from homology"/>
<dbReference type="InterPro" id="IPR002638">
    <property type="entry name" value="Quinolinate_PRibosylTrfase_C"/>
</dbReference>
<evidence type="ECO:0000259" key="13">
    <source>
        <dbReference type="Pfam" id="PF01729"/>
    </source>
</evidence>
<dbReference type="InterPro" id="IPR022412">
    <property type="entry name" value="Quinolinate_PRibosylTrfase_N"/>
</dbReference>
<dbReference type="STRING" id="192814.GCA_900166575_03788"/>
<name>A0A4Z0GXT8_9BACI</name>
<dbReference type="UniPathway" id="UPA00253">
    <property type="reaction ID" value="UER00331"/>
</dbReference>
<comment type="pathway">
    <text evidence="2">Cofactor biosynthesis; NAD(+) biosynthesis; nicotinate D-ribonucleotide from quinolinate: step 1/1.</text>
</comment>
<feature type="domain" description="Quinolinate phosphoribosyl transferase N-terminal" evidence="14">
    <location>
        <begin position="22"/>
        <end position="107"/>
    </location>
</feature>
<comment type="catalytic activity">
    <reaction evidence="10">
        <text>nicotinate beta-D-ribonucleotide + CO2 + diphosphate = quinolinate + 5-phospho-alpha-D-ribose 1-diphosphate + 2 H(+)</text>
        <dbReference type="Rhea" id="RHEA:12733"/>
        <dbReference type="ChEBI" id="CHEBI:15378"/>
        <dbReference type="ChEBI" id="CHEBI:16526"/>
        <dbReference type="ChEBI" id="CHEBI:29959"/>
        <dbReference type="ChEBI" id="CHEBI:33019"/>
        <dbReference type="ChEBI" id="CHEBI:57502"/>
        <dbReference type="ChEBI" id="CHEBI:58017"/>
        <dbReference type="EC" id="2.4.2.19"/>
    </reaction>
</comment>
<evidence type="ECO:0000256" key="5">
    <source>
        <dbReference type="ARBA" id="ARBA00011944"/>
    </source>
</evidence>
<dbReference type="PIRSF" id="PIRSF006250">
    <property type="entry name" value="NadC_ModD"/>
    <property type="match status" value="1"/>
</dbReference>
<dbReference type="Gene3D" id="3.20.20.70">
    <property type="entry name" value="Aldolase class I"/>
    <property type="match status" value="1"/>
</dbReference>
<dbReference type="SUPFAM" id="SSF51690">
    <property type="entry name" value="Nicotinate/Quinolinate PRTase C-terminal domain-like"/>
    <property type="match status" value="1"/>
</dbReference>
<evidence type="ECO:0000256" key="11">
    <source>
        <dbReference type="ARBA" id="ARBA00069173"/>
    </source>
</evidence>
<gene>
    <name evidence="15" type="primary">nadC</name>
    <name evidence="15" type="ORF">E4663_15050</name>
</gene>
<evidence type="ECO:0000256" key="1">
    <source>
        <dbReference type="ARBA" id="ARBA00003237"/>
    </source>
</evidence>
<dbReference type="GO" id="GO:0005737">
    <property type="term" value="C:cytoplasm"/>
    <property type="evidence" value="ECO:0007669"/>
    <property type="project" value="TreeGrafter"/>
</dbReference>
<evidence type="ECO:0000313" key="16">
    <source>
        <dbReference type="Proteomes" id="UP000297982"/>
    </source>
</evidence>
<dbReference type="EMBL" id="SRJC01000004">
    <property type="protein sequence ID" value="TGB01947.1"/>
    <property type="molecule type" value="Genomic_DNA"/>
</dbReference>
<dbReference type="FunFam" id="3.20.20.70:FF:000030">
    <property type="entry name" value="Nicotinate-nucleotide pyrophosphorylase, carboxylating"/>
    <property type="match status" value="1"/>
</dbReference>
<comment type="caution">
    <text evidence="15">The sequence shown here is derived from an EMBL/GenBank/DDBJ whole genome shotgun (WGS) entry which is preliminary data.</text>
</comment>
<dbReference type="InterPro" id="IPR004393">
    <property type="entry name" value="NadC"/>
</dbReference>
<comment type="similarity">
    <text evidence="3 12">Belongs to the NadC/ModD family.</text>
</comment>
<dbReference type="Proteomes" id="UP000297982">
    <property type="component" value="Unassembled WGS sequence"/>
</dbReference>
<dbReference type="RefSeq" id="WP_135328229.1">
    <property type="nucleotide sequence ID" value="NZ_SRJC01000004.1"/>
</dbReference>
<evidence type="ECO:0000256" key="2">
    <source>
        <dbReference type="ARBA" id="ARBA00004893"/>
    </source>
</evidence>
<evidence type="ECO:0000256" key="4">
    <source>
        <dbReference type="ARBA" id="ARBA00011218"/>
    </source>
</evidence>
<accession>A0A4Z0GXT8</accession>
<evidence type="ECO:0000259" key="14">
    <source>
        <dbReference type="Pfam" id="PF02749"/>
    </source>
</evidence>
<dbReference type="Pfam" id="PF01729">
    <property type="entry name" value="QRPTase_C"/>
    <property type="match status" value="1"/>
</dbReference>
<evidence type="ECO:0000256" key="6">
    <source>
        <dbReference type="ARBA" id="ARBA00022642"/>
    </source>
</evidence>